<accession>A0A9P8RP31</accession>
<dbReference type="SUPFAM" id="SSF81383">
    <property type="entry name" value="F-box domain"/>
    <property type="match status" value="1"/>
</dbReference>
<comment type="caution">
    <text evidence="2">The sequence shown here is derived from an EMBL/GenBank/DDBJ whole genome shotgun (WGS) entry which is preliminary data.</text>
</comment>
<feature type="domain" description="F-box" evidence="1">
    <location>
        <begin position="192"/>
        <end position="238"/>
    </location>
</feature>
<dbReference type="InterPro" id="IPR056021">
    <property type="entry name" value="DUF7600"/>
</dbReference>
<dbReference type="Proteomes" id="UP000750711">
    <property type="component" value="Unassembled WGS sequence"/>
</dbReference>
<dbReference type="EMBL" id="JAGHQM010000702">
    <property type="protein sequence ID" value="KAH0558922.1"/>
    <property type="molecule type" value="Genomic_DNA"/>
</dbReference>
<dbReference type="InterPro" id="IPR001810">
    <property type="entry name" value="F-box_dom"/>
</dbReference>
<reference evidence="2" key="1">
    <citation type="submission" date="2021-03" db="EMBL/GenBank/DDBJ databases">
        <title>Comparative genomics and phylogenomic investigation of the class Geoglossomycetes provide insights into ecological specialization and systematics.</title>
        <authorList>
            <person name="Melie T."/>
            <person name="Pirro S."/>
            <person name="Miller A.N."/>
            <person name="Quandt A."/>
        </authorList>
    </citation>
    <scope>NUCLEOTIDE SEQUENCE</scope>
    <source>
        <strain evidence="2">CAQ_001_2017</strain>
    </source>
</reference>
<gene>
    <name evidence="2" type="ORF">GP486_004453</name>
</gene>
<keyword evidence="3" id="KW-1185">Reference proteome</keyword>
<dbReference type="CDD" id="cd09917">
    <property type="entry name" value="F-box_SF"/>
    <property type="match status" value="1"/>
</dbReference>
<dbReference type="AlphaFoldDB" id="A0A9P8RP31"/>
<dbReference type="PROSITE" id="PS50181">
    <property type="entry name" value="FBOX"/>
    <property type="match status" value="1"/>
</dbReference>
<evidence type="ECO:0000313" key="3">
    <source>
        <dbReference type="Proteomes" id="UP000750711"/>
    </source>
</evidence>
<dbReference type="Pfam" id="PF00646">
    <property type="entry name" value="F-box"/>
    <property type="match status" value="1"/>
</dbReference>
<dbReference type="InterPro" id="IPR036047">
    <property type="entry name" value="F-box-like_dom_sf"/>
</dbReference>
<dbReference type="Pfam" id="PF24539">
    <property type="entry name" value="DUF7600"/>
    <property type="match status" value="1"/>
</dbReference>
<evidence type="ECO:0000313" key="2">
    <source>
        <dbReference type="EMBL" id="KAH0558922.1"/>
    </source>
</evidence>
<protein>
    <recommendedName>
        <fullName evidence="1">F-box domain-containing protein</fullName>
    </recommendedName>
</protein>
<name>A0A9P8RP31_9PEZI</name>
<organism evidence="2 3">
    <name type="scientific">Trichoglossum hirsutum</name>
    <dbReference type="NCBI Taxonomy" id="265104"/>
    <lineage>
        <taxon>Eukaryota</taxon>
        <taxon>Fungi</taxon>
        <taxon>Dikarya</taxon>
        <taxon>Ascomycota</taxon>
        <taxon>Pezizomycotina</taxon>
        <taxon>Geoglossomycetes</taxon>
        <taxon>Geoglossales</taxon>
        <taxon>Geoglossaceae</taxon>
        <taxon>Trichoglossum</taxon>
    </lineage>
</organism>
<sequence length="460" mass="52187">MGFRHFYCSICGVVLAPSNRSGEGFPLWCKAVRAISKVEQRTILTGIGIVDNDIYPLYLPIEGVPHHIRFKDTQQDQEGPDVPLSCFPFHAACWELYSDYSEFAYIKGDLNTLFTVLNSIWYSNGALNWGHDYGGAGSFQGYRWLSKYIDSPVMADPRLSEDLLSENEAGRELAIDFAPKALSLGARTLQAHDPFRILPYELISEILLYLPSADILNLRLSSRVVALTKLSVGYWKSRFWPRNELGFAGSLRRPENYKWENWYVLIREQCKNGANQKNLMNRKRIWHLAGRLVELVSTAKSRVAFGSPMLDLSLERSLKVACVPPRKFPGRGCRELTHRAISFDYSLMSQLRGLKVTSVVIGDRRFISGVRFVLDSGNHTCLGYVDDSKDSWMGYNGKSRTDLSIQMLFGSEGFETITLESIPLHRRAGLPMAEDCVFARIPLRYLRGLMIGLDVRYPLD</sequence>
<evidence type="ECO:0000259" key="1">
    <source>
        <dbReference type="PROSITE" id="PS50181"/>
    </source>
</evidence>
<proteinExistence type="predicted"/>